<sequence>MTRMRVRLKKENEKGAKMAAGRREKTKELFAYANFYAQHPQFEEVSTAADYTTSAIICLFLSENKALDTYKGNFSSATQAIQVLAQQTAKSYVYSPQFHILALASVINKPIFVAYPDIPSVWRIKLACHGCFYPREALLNNASREGLKSETIFVMWTRAERSPLEDWEPNHFVLLTKRSATPSRKSYAAAAADGKPKSAQKRKMMAASHSTLPNEQGTGKTLRVGYLQKPYLLRNILEASLKKATYQQMPHLPRNISEVSRLKVRHQLMPRLHQNMLETICPLFIDDGKIIQFITLHQIDVLTSMNQHKMEFLTLEFQGMELGAKEAIPPLMEWLLLCLPSLITVHIVKLTLVKVELWMKRRQGKTKLRKRKLEKCKAATYHWHSDILGTSQTVVFRVICLGLRVICMGLRVICLPRKAPFRWNQRGRIHDTSVDSGAGALSYGKEQSVHRGYYIAARDPDDSSDDSYYKPYVSPTNIHGRLPSAGIVAVFLILV</sequence>
<dbReference type="AlphaFoldDB" id="A0A9W9YAW1"/>
<organism evidence="2 3">
    <name type="scientific">Desmophyllum pertusum</name>
    <dbReference type="NCBI Taxonomy" id="174260"/>
    <lineage>
        <taxon>Eukaryota</taxon>
        <taxon>Metazoa</taxon>
        <taxon>Cnidaria</taxon>
        <taxon>Anthozoa</taxon>
        <taxon>Hexacorallia</taxon>
        <taxon>Scleractinia</taxon>
        <taxon>Caryophylliina</taxon>
        <taxon>Caryophylliidae</taxon>
        <taxon>Desmophyllum</taxon>
    </lineage>
</organism>
<accession>A0A9W9YAW1</accession>
<feature type="region of interest" description="Disordered" evidence="1">
    <location>
        <begin position="185"/>
        <end position="214"/>
    </location>
</feature>
<name>A0A9W9YAW1_9CNID</name>
<dbReference type="EMBL" id="MU827792">
    <property type="protein sequence ID" value="KAJ7330629.1"/>
    <property type="molecule type" value="Genomic_DNA"/>
</dbReference>
<evidence type="ECO:0000313" key="3">
    <source>
        <dbReference type="Proteomes" id="UP001163046"/>
    </source>
</evidence>
<proteinExistence type="predicted"/>
<comment type="caution">
    <text evidence="2">The sequence shown here is derived from an EMBL/GenBank/DDBJ whole genome shotgun (WGS) entry which is preliminary data.</text>
</comment>
<dbReference type="OrthoDB" id="5990236at2759"/>
<keyword evidence="3" id="KW-1185">Reference proteome</keyword>
<gene>
    <name evidence="2" type="ORF">OS493_022244</name>
</gene>
<protein>
    <submittedName>
        <fullName evidence="2">Uncharacterized protein</fullName>
    </submittedName>
</protein>
<dbReference type="Proteomes" id="UP001163046">
    <property type="component" value="Unassembled WGS sequence"/>
</dbReference>
<reference evidence="2" key="1">
    <citation type="submission" date="2023-01" db="EMBL/GenBank/DDBJ databases">
        <title>Genome assembly of the deep-sea coral Lophelia pertusa.</title>
        <authorList>
            <person name="Herrera S."/>
            <person name="Cordes E."/>
        </authorList>
    </citation>
    <scope>NUCLEOTIDE SEQUENCE</scope>
    <source>
        <strain evidence="2">USNM1676648</strain>
        <tissue evidence="2">Polyp</tissue>
    </source>
</reference>
<evidence type="ECO:0000313" key="2">
    <source>
        <dbReference type="EMBL" id="KAJ7330629.1"/>
    </source>
</evidence>
<evidence type="ECO:0000256" key="1">
    <source>
        <dbReference type="SAM" id="MobiDB-lite"/>
    </source>
</evidence>